<keyword evidence="2" id="KW-0805">Transcription regulation</keyword>
<proteinExistence type="predicted"/>
<dbReference type="Pfam" id="PF10533">
    <property type="entry name" value="Plant_zn_clust"/>
    <property type="match status" value="1"/>
</dbReference>
<evidence type="ECO:0000256" key="6">
    <source>
        <dbReference type="SAM" id="MobiDB-lite"/>
    </source>
</evidence>
<dbReference type="PROSITE" id="PS50811">
    <property type="entry name" value="WRKY"/>
    <property type="match status" value="1"/>
</dbReference>
<feature type="domain" description="WRKY" evidence="7">
    <location>
        <begin position="252"/>
        <end position="318"/>
    </location>
</feature>
<keyword evidence="4" id="KW-0804">Transcription</keyword>
<keyword evidence="5" id="KW-0539">Nucleus</keyword>
<dbReference type="GO" id="GO:0003700">
    <property type="term" value="F:DNA-binding transcription factor activity"/>
    <property type="evidence" value="ECO:0007669"/>
    <property type="project" value="InterPro"/>
</dbReference>
<accession>A0A5B7BL89</accession>
<feature type="region of interest" description="Disordered" evidence="6">
    <location>
        <begin position="210"/>
        <end position="237"/>
    </location>
</feature>
<organism evidence="8">
    <name type="scientific">Davidia involucrata</name>
    <name type="common">Dove tree</name>
    <dbReference type="NCBI Taxonomy" id="16924"/>
    <lineage>
        <taxon>Eukaryota</taxon>
        <taxon>Viridiplantae</taxon>
        <taxon>Streptophyta</taxon>
        <taxon>Embryophyta</taxon>
        <taxon>Tracheophyta</taxon>
        <taxon>Spermatophyta</taxon>
        <taxon>Magnoliopsida</taxon>
        <taxon>eudicotyledons</taxon>
        <taxon>Gunneridae</taxon>
        <taxon>Pentapetalae</taxon>
        <taxon>asterids</taxon>
        <taxon>Cornales</taxon>
        <taxon>Nyssaceae</taxon>
        <taxon>Davidia</taxon>
    </lineage>
</organism>
<dbReference type="SUPFAM" id="SSF118290">
    <property type="entry name" value="WRKY DNA-binding domain"/>
    <property type="match status" value="1"/>
</dbReference>
<reference evidence="8" key="1">
    <citation type="submission" date="2019-08" db="EMBL/GenBank/DDBJ databases">
        <title>Reference gene set and small RNA set construction with multiple tissues from Davidia involucrata Baill.</title>
        <authorList>
            <person name="Yang H."/>
            <person name="Zhou C."/>
            <person name="Li G."/>
            <person name="Wang J."/>
            <person name="Gao P."/>
            <person name="Wang M."/>
            <person name="Wang R."/>
            <person name="Zhao Y."/>
        </authorList>
    </citation>
    <scope>NUCLEOTIDE SEQUENCE</scope>
    <source>
        <tissue evidence="8">Mixed with DoveR01_LX</tissue>
    </source>
</reference>
<dbReference type="InterPro" id="IPR044810">
    <property type="entry name" value="WRKY_plant"/>
</dbReference>
<sequence length="327" mass="35785">MVVELIGFSKMDEQIAIQEAGSAGLKSMEHLIRLISHQSQQNQPLSQLYCRELTDFTVSKFKKVISILNRTGHARFRRGPACPPPHHSSSTSSSLSIPLSQTQTLALAPTPGAVPPASFVHVQSQPQMLTLDFTKPNVLNSNSKSSEMVSTTSQFTKESFSMSSANSSFMSSITGEGSVSNGNQGSSLFLAPAQAVSAGKPPLSVPYKKRCRDHDHSDDISGKNSGSGGCHCTKKRKSRVKRTIRVPAISSKTAEIPPDEYSWRKYGQKPIKGSQYPRGYYKCSSMRGCPARKHVERAMDNPAMLIVTYEGEHRHSQPAMQENVEEA</sequence>
<dbReference type="EMBL" id="GHES01038585">
    <property type="protein sequence ID" value="MPA69144.1"/>
    <property type="molecule type" value="Transcribed_RNA"/>
</dbReference>
<evidence type="ECO:0000256" key="1">
    <source>
        <dbReference type="ARBA" id="ARBA00004123"/>
    </source>
</evidence>
<dbReference type="InterPro" id="IPR036576">
    <property type="entry name" value="WRKY_dom_sf"/>
</dbReference>
<evidence type="ECO:0000256" key="4">
    <source>
        <dbReference type="ARBA" id="ARBA00023163"/>
    </source>
</evidence>
<dbReference type="FunFam" id="2.20.25.80:FF:000004">
    <property type="entry name" value="WRKY transcription factor 65"/>
    <property type="match status" value="1"/>
</dbReference>
<comment type="subcellular location">
    <subcellularLocation>
        <location evidence="1">Nucleus</location>
    </subcellularLocation>
</comment>
<dbReference type="Gene3D" id="2.20.25.80">
    <property type="entry name" value="WRKY domain"/>
    <property type="match status" value="1"/>
</dbReference>
<name>A0A5B7BL89_DAVIN</name>
<evidence type="ECO:0000259" key="7">
    <source>
        <dbReference type="PROSITE" id="PS50811"/>
    </source>
</evidence>
<dbReference type="GO" id="GO:0043565">
    <property type="term" value="F:sequence-specific DNA binding"/>
    <property type="evidence" value="ECO:0007669"/>
    <property type="project" value="InterPro"/>
</dbReference>
<evidence type="ECO:0000256" key="3">
    <source>
        <dbReference type="ARBA" id="ARBA00023125"/>
    </source>
</evidence>
<dbReference type="GO" id="GO:0005516">
    <property type="term" value="F:calmodulin binding"/>
    <property type="evidence" value="ECO:0007669"/>
    <property type="project" value="UniProtKB-ARBA"/>
</dbReference>
<dbReference type="AlphaFoldDB" id="A0A5B7BL89"/>
<keyword evidence="3" id="KW-0238">DNA-binding</keyword>
<dbReference type="SMART" id="SM00774">
    <property type="entry name" value="WRKY"/>
    <property type="match status" value="1"/>
</dbReference>
<gene>
    <name evidence="8" type="ORF">Din_038585</name>
</gene>
<evidence type="ECO:0000256" key="5">
    <source>
        <dbReference type="ARBA" id="ARBA00023242"/>
    </source>
</evidence>
<feature type="compositionally biased region" description="Basic and acidic residues" evidence="6">
    <location>
        <begin position="212"/>
        <end position="221"/>
    </location>
</feature>
<feature type="region of interest" description="Disordered" evidence="6">
    <location>
        <begin position="75"/>
        <end position="95"/>
    </location>
</feature>
<evidence type="ECO:0000256" key="2">
    <source>
        <dbReference type="ARBA" id="ARBA00023015"/>
    </source>
</evidence>
<dbReference type="PANTHER" id="PTHR31282">
    <property type="entry name" value="WRKY TRANSCRIPTION FACTOR 21-RELATED"/>
    <property type="match status" value="1"/>
</dbReference>
<evidence type="ECO:0000313" key="8">
    <source>
        <dbReference type="EMBL" id="MPA69144.1"/>
    </source>
</evidence>
<dbReference type="GO" id="GO:0005634">
    <property type="term" value="C:nucleus"/>
    <property type="evidence" value="ECO:0007669"/>
    <property type="project" value="UniProtKB-SubCell"/>
</dbReference>
<dbReference type="InterPro" id="IPR003657">
    <property type="entry name" value="WRKY_dom"/>
</dbReference>
<dbReference type="InterPro" id="IPR018872">
    <property type="entry name" value="Zn-cluster-dom"/>
</dbReference>
<protein>
    <submittedName>
        <fullName evidence="8">Putative WRKY transcription factor 17</fullName>
    </submittedName>
</protein>
<dbReference type="Pfam" id="PF03106">
    <property type="entry name" value="WRKY"/>
    <property type="match status" value="1"/>
</dbReference>